<sequence length="712" mass="81099">MEASEYDVHDPRGEDAELAMEPHVEEARQIATLTSPGCQVCQDLLEMFAASEEKLPATTQIVLGFFDEAMSTNCLRHKPLVEWFVDQCRQQPHEDWKEYLEILFRMGVVELFESVDMTGVNFNLALASKSPLHPDPVRKARIIDPEYIDLDIFKHWKNECLTSHGTWCQNSMKIWHTRPAWLVDVKQMCVVPGDDPAVGSSFIALSYLHGDGTATDQLGLMGAIYASAAVVIIATDGDAQEGISGLRGIPQSCPRKFDQWSFPFGGEETIVARDQWSSILAGGLYFTRGWTFQEYKMASRKIFLHDGLAHWECECAQWDEDLAHLEPFNLSIDPAGREILAGFPELSSLGRIIERYNELELRYEEDALPGITGLLSVLSRSFAGGFLYGIPEAFFDRVLGWIPLSSQNRVVRRVSSDRPAHLKFASGLPSWSWVGWQGCIRVGEEADRNHHLENSICETIPVTQWYTGEHPTTPPQERRRIRSSWYDQRSTRKKHAAELGSPLPDGWTRHEVKPGAKRRFGSPFLWPEGCGGYVYTHEKLPDNGYWASNTFFYPFPVPKITESTPPEMPKQTAYLFCATQRVRLWTRGEKILTGERENEYGSIRIHIHDDVGDAVGILRLNNEDQLEWLQAISTGTERGVQLELVAINRVLTRGNTYDEEKSNYDLPQWARDEYTVLWIEWEKGVAYRKAVGHIEKFKWENLQVEDVDLVLG</sequence>
<evidence type="ECO:0000259" key="2">
    <source>
        <dbReference type="Pfam" id="PF06985"/>
    </source>
</evidence>
<evidence type="ECO:0000313" key="4">
    <source>
        <dbReference type="Proteomes" id="UP000775872"/>
    </source>
</evidence>
<reference evidence="4" key="1">
    <citation type="submission" date="2019-06" db="EMBL/GenBank/DDBJ databases">
        <authorList>
            <person name="Broberg M."/>
        </authorList>
    </citation>
    <scope>NUCLEOTIDE SEQUENCE [LARGE SCALE GENOMIC DNA]</scope>
</reference>
<dbReference type="Proteomes" id="UP000775872">
    <property type="component" value="Unassembled WGS sequence"/>
</dbReference>
<proteinExistence type="predicted"/>
<dbReference type="PANTHER" id="PTHR33112:SF1">
    <property type="entry name" value="HETEROKARYON INCOMPATIBILITY DOMAIN-CONTAINING PROTEIN"/>
    <property type="match status" value="1"/>
</dbReference>
<dbReference type="EMBL" id="CABFOC020000040">
    <property type="protein sequence ID" value="CAH0051220.1"/>
    <property type="molecule type" value="Genomic_DNA"/>
</dbReference>
<dbReference type="OrthoDB" id="5135333at2759"/>
<feature type="region of interest" description="Disordered" evidence="1">
    <location>
        <begin position="468"/>
        <end position="490"/>
    </location>
</feature>
<reference evidence="3 4" key="2">
    <citation type="submission" date="2021-10" db="EMBL/GenBank/DDBJ databases">
        <authorList>
            <person name="Piombo E."/>
        </authorList>
    </citation>
    <scope>NUCLEOTIDE SEQUENCE [LARGE SCALE GENOMIC DNA]</scope>
</reference>
<gene>
    <name evidence="3" type="ORF">CSOL1703_00014541</name>
</gene>
<evidence type="ECO:0000313" key="3">
    <source>
        <dbReference type="EMBL" id="CAH0051220.1"/>
    </source>
</evidence>
<protein>
    <recommendedName>
        <fullName evidence="2">Heterokaryon incompatibility domain-containing protein</fullName>
    </recommendedName>
</protein>
<feature type="domain" description="Heterokaryon incompatibility" evidence="2">
    <location>
        <begin position="215"/>
        <end position="294"/>
    </location>
</feature>
<dbReference type="Pfam" id="PF06985">
    <property type="entry name" value="HET"/>
    <property type="match status" value="1"/>
</dbReference>
<name>A0A9P0EKZ7_9HYPO</name>
<accession>A0A9P0EKZ7</accession>
<evidence type="ECO:0000256" key="1">
    <source>
        <dbReference type="SAM" id="MobiDB-lite"/>
    </source>
</evidence>
<comment type="caution">
    <text evidence="3">The sequence shown here is derived from an EMBL/GenBank/DDBJ whole genome shotgun (WGS) entry which is preliminary data.</text>
</comment>
<organism evidence="3 4">
    <name type="scientific">Clonostachys solani</name>
    <dbReference type="NCBI Taxonomy" id="160281"/>
    <lineage>
        <taxon>Eukaryota</taxon>
        <taxon>Fungi</taxon>
        <taxon>Dikarya</taxon>
        <taxon>Ascomycota</taxon>
        <taxon>Pezizomycotina</taxon>
        <taxon>Sordariomycetes</taxon>
        <taxon>Hypocreomycetidae</taxon>
        <taxon>Hypocreales</taxon>
        <taxon>Bionectriaceae</taxon>
        <taxon>Clonostachys</taxon>
    </lineage>
</organism>
<keyword evidence="4" id="KW-1185">Reference proteome</keyword>
<dbReference type="PANTHER" id="PTHR33112">
    <property type="entry name" value="DOMAIN PROTEIN, PUTATIVE-RELATED"/>
    <property type="match status" value="1"/>
</dbReference>
<dbReference type="InterPro" id="IPR010730">
    <property type="entry name" value="HET"/>
</dbReference>
<dbReference type="AlphaFoldDB" id="A0A9P0EKZ7"/>